<organism evidence="1">
    <name type="scientific">Escherichia coli</name>
    <dbReference type="NCBI Taxonomy" id="562"/>
    <lineage>
        <taxon>Bacteria</taxon>
        <taxon>Pseudomonadati</taxon>
        <taxon>Pseudomonadota</taxon>
        <taxon>Gammaproteobacteria</taxon>
        <taxon>Enterobacterales</taxon>
        <taxon>Enterobacteriaceae</taxon>
        <taxon>Escherichia</taxon>
    </lineage>
</organism>
<dbReference type="EMBL" id="DADRWU010000001">
    <property type="protein sequence ID" value="HBA4244976.1"/>
    <property type="molecule type" value="Genomic_DNA"/>
</dbReference>
<evidence type="ECO:0000313" key="1">
    <source>
        <dbReference type="EMBL" id="HBA4244976.1"/>
    </source>
</evidence>
<protein>
    <submittedName>
        <fullName evidence="1">Uncharacterized protein</fullName>
    </submittedName>
</protein>
<reference evidence="1" key="1">
    <citation type="journal article" date="2018" name="Genome Biol.">
        <title>SKESA: strategic k-mer extension for scrupulous assemblies.</title>
        <authorList>
            <person name="Souvorov A."/>
            <person name="Agarwala R."/>
            <person name="Lipman D.J."/>
        </authorList>
    </citation>
    <scope>NUCLEOTIDE SEQUENCE</scope>
    <source>
        <strain evidence="1">ST-87-5</strain>
    </source>
</reference>
<name>A0A377MXD1_ECOLX</name>
<proteinExistence type="predicted"/>
<dbReference type="Proteomes" id="UP000871786">
    <property type="component" value="Unassembled WGS sequence"/>
</dbReference>
<dbReference type="AlphaFoldDB" id="A0A377MXD1"/>
<reference evidence="1" key="2">
    <citation type="submission" date="2021-03" db="EMBL/GenBank/DDBJ databases">
        <authorList>
            <consortium name="NCBI Pathogen Detection Project"/>
        </authorList>
    </citation>
    <scope>NUCLEOTIDE SEQUENCE</scope>
    <source>
        <strain evidence="1">ST-87-5</strain>
    </source>
</reference>
<dbReference type="RefSeq" id="WP_000632671.1">
    <property type="nucleotide sequence ID" value="NZ_CAIZUK010000066.1"/>
</dbReference>
<gene>
    <name evidence="1" type="ORF">J5U05_000003</name>
</gene>
<sequence length="124" mass="14136">MITQQQIDDLVADINDILEEDRAKLKMSFHFAVDRLNDPRNKPPITLAELRVIFTNFIGQHLQTILGKDEGFSFTIKCQKSGIAIPCAIEHELDIGAKWVVQQVITIMRNPQFNAYHGDVIFDV</sequence>
<comment type="caution">
    <text evidence="1">The sequence shown here is derived from an EMBL/GenBank/DDBJ whole genome shotgun (WGS) entry which is preliminary data.</text>
</comment>
<accession>A0A377MXD1</accession>